<dbReference type="InterPro" id="IPR006311">
    <property type="entry name" value="TAT_signal"/>
</dbReference>
<reference evidence="1 2" key="1">
    <citation type="submission" date="2022-03" db="EMBL/GenBank/DDBJ databases">
        <title>Plant growth promoting endophytes with ACC deaminase activity.</title>
        <authorList>
            <person name="Charles T."/>
            <person name="Van Dyk A."/>
            <person name="Cheng J."/>
            <person name="Heil J."/>
        </authorList>
    </citation>
    <scope>NUCLEOTIDE SEQUENCE [LARGE SCALE GENOMIC DNA]</scope>
    <source>
        <strain evidence="1 2">8R6</strain>
    </source>
</reference>
<sequence>MSELDLNTSAMGRRELLQAFALLSLGGMTFGLPSLLASPSSEKSGFVVVNGWVLPAQYFRQTRT</sequence>
<keyword evidence="2" id="KW-1185">Reference proteome</keyword>
<dbReference type="RefSeq" id="WP_207285932.1">
    <property type="nucleotide sequence ID" value="NZ_CP093428.1"/>
</dbReference>
<name>A0ABY8MP28_9PSED</name>
<dbReference type="EMBL" id="CP093428">
    <property type="protein sequence ID" value="WGK88503.1"/>
    <property type="molecule type" value="Genomic_DNA"/>
</dbReference>
<accession>A0ABY8MP28</accession>
<organism evidence="1 2">
    <name type="scientific">Pseudomonas migulae</name>
    <dbReference type="NCBI Taxonomy" id="78543"/>
    <lineage>
        <taxon>Bacteria</taxon>
        <taxon>Pseudomonadati</taxon>
        <taxon>Pseudomonadota</taxon>
        <taxon>Gammaproteobacteria</taxon>
        <taxon>Pseudomonadales</taxon>
        <taxon>Pseudomonadaceae</taxon>
        <taxon>Pseudomonas</taxon>
    </lineage>
</organism>
<evidence type="ECO:0000313" key="2">
    <source>
        <dbReference type="Proteomes" id="UP001243713"/>
    </source>
</evidence>
<dbReference type="Proteomes" id="UP001243713">
    <property type="component" value="Chromosome"/>
</dbReference>
<evidence type="ECO:0000313" key="1">
    <source>
        <dbReference type="EMBL" id="WGK88503.1"/>
    </source>
</evidence>
<protein>
    <submittedName>
        <fullName evidence="1">Uncharacterized protein</fullName>
    </submittedName>
</protein>
<gene>
    <name evidence="1" type="ORF">MOQ58_18410</name>
</gene>
<dbReference type="PROSITE" id="PS51318">
    <property type="entry name" value="TAT"/>
    <property type="match status" value="1"/>
</dbReference>
<proteinExistence type="predicted"/>